<sequence>MIANILYYLIKIFLWGLALFLSIIPGMIAGYIGETLLGGIGYWIGFVIGILIFLVYMKPLLAFDDDKPLEKEYYQQSYDTSLFSFLVGIWLGRKFFGKDD</sequence>
<evidence type="ECO:0000256" key="1">
    <source>
        <dbReference type="SAM" id="Phobius"/>
    </source>
</evidence>
<keyword evidence="1" id="KW-0472">Membrane</keyword>
<evidence type="ECO:0000313" key="2">
    <source>
        <dbReference type="EMBL" id="SHH48757.1"/>
    </source>
</evidence>
<name>A0A1M5TD95_9FIRM</name>
<reference evidence="3" key="1">
    <citation type="submission" date="2016-11" db="EMBL/GenBank/DDBJ databases">
        <authorList>
            <person name="Varghese N."/>
            <person name="Submissions S."/>
        </authorList>
    </citation>
    <scope>NUCLEOTIDE SEQUENCE [LARGE SCALE GENOMIC DNA]</scope>
    <source>
        <strain evidence="3">DSM 13643</strain>
    </source>
</reference>
<dbReference type="AlphaFoldDB" id="A0A1M5TD95"/>
<dbReference type="Proteomes" id="UP000183967">
    <property type="component" value="Unassembled WGS sequence"/>
</dbReference>
<feature type="transmembrane region" description="Helical" evidence="1">
    <location>
        <begin position="39"/>
        <end position="57"/>
    </location>
</feature>
<dbReference type="RefSeq" id="WP_073195919.1">
    <property type="nucleotide sequence ID" value="NZ_FQXO01000020.1"/>
</dbReference>
<keyword evidence="3" id="KW-1185">Reference proteome</keyword>
<gene>
    <name evidence="2" type="ORF">SAMN02745135_00948</name>
</gene>
<evidence type="ECO:0000313" key="3">
    <source>
        <dbReference type="Proteomes" id="UP000183967"/>
    </source>
</evidence>
<proteinExistence type="predicted"/>
<organism evidence="2 3">
    <name type="scientific">Caloranaerobacter azorensis DSM 13643</name>
    <dbReference type="NCBI Taxonomy" id="1121264"/>
    <lineage>
        <taxon>Bacteria</taxon>
        <taxon>Bacillati</taxon>
        <taxon>Bacillota</taxon>
        <taxon>Tissierellia</taxon>
        <taxon>Tissierellales</taxon>
        <taxon>Thermohalobacteraceae</taxon>
        <taxon>Caloranaerobacter</taxon>
    </lineage>
</organism>
<keyword evidence="1" id="KW-0812">Transmembrane</keyword>
<protein>
    <submittedName>
        <fullName evidence="2">Uncharacterized protein</fullName>
    </submittedName>
</protein>
<dbReference type="EMBL" id="FQXO01000020">
    <property type="protein sequence ID" value="SHH48757.1"/>
    <property type="molecule type" value="Genomic_DNA"/>
</dbReference>
<keyword evidence="1" id="KW-1133">Transmembrane helix</keyword>
<feature type="transmembrane region" description="Helical" evidence="1">
    <location>
        <begin position="12"/>
        <end position="33"/>
    </location>
</feature>
<accession>A0A1M5TD95</accession>